<organism evidence="4 5">
    <name type="scientific">Hemibagrus wyckioides</name>
    <dbReference type="NCBI Taxonomy" id="337641"/>
    <lineage>
        <taxon>Eukaryota</taxon>
        <taxon>Metazoa</taxon>
        <taxon>Chordata</taxon>
        <taxon>Craniata</taxon>
        <taxon>Vertebrata</taxon>
        <taxon>Euteleostomi</taxon>
        <taxon>Actinopterygii</taxon>
        <taxon>Neopterygii</taxon>
        <taxon>Teleostei</taxon>
        <taxon>Ostariophysi</taxon>
        <taxon>Siluriformes</taxon>
        <taxon>Bagridae</taxon>
        <taxon>Hemibagrus</taxon>
    </lineage>
</organism>
<evidence type="ECO:0000259" key="1">
    <source>
        <dbReference type="Pfam" id="PF18078"/>
    </source>
</evidence>
<dbReference type="InterPro" id="IPR055428">
    <property type="entry name" value="TRAPPC13_C"/>
</dbReference>
<accession>A0A9D3SG43</accession>
<gene>
    <name evidence="4" type="ORF">KOW79_014347</name>
</gene>
<dbReference type="Proteomes" id="UP000824219">
    <property type="component" value="Linkage Group LG16"/>
</dbReference>
<evidence type="ECO:0000259" key="3">
    <source>
        <dbReference type="Pfam" id="PF23643"/>
    </source>
</evidence>
<dbReference type="InterPro" id="IPR048997">
    <property type="entry name" value="Stonustoxin-like_helical"/>
</dbReference>
<keyword evidence="5" id="KW-1185">Reference proteome</keyword>
<protein>
    <submittedName>
        <fullName evidence="4">Uncharacterized protein</fullName>
    </submittedName>
</protein>
<dbReference type="OrthoDB" id="8954335at2759"/>
<comment type="caution">
    <text evidence="4">The sequence shown here is derived from an EMBL/GenBank/DDBJ whole genome shotgun (WGS) entry which is preliminary data.</text>
</comment>
<dbReference type="InterPro" id="IPR052090">
    <property type="entry name" value="Cytolytic_pore-forming_toxin"/>
</dbReference>
<reference evidence="4 5" key="1">
    <citation type="submission" date="2021-06" db="EMBL/GenBank/DDBJ databases">
        <title>Chromosome-level genome assembly of the red-tail catfish (Hemibagrus wyckioides).</title>
        <authorList>
            <person name="Shao F."/>
        </authorList>
    </citation>
    <scope>NUCLEOTIDE SEQUENCE [LARGE SCALE GENOMIC DNA]</scope>
    <source>
        <strain evidence="4">EC202008001</strain>
        <tissue evidence="4">Blood</tissue>
    </source>
</reference>
<dbReference type="Pfam" id="PF18078">
    <property type="entry name" value="Thioredoxin_11"/>
    <property type="match status" value="1"/>
</dbReference>
<dbReference type="EMBL" id="JAHKSW010000016">
    <property type="protein sequence ID" value="KAG7323001.1"/>
    <property type="molecule type" value="Genomic_DNA"/>
</dbReference>
<name>A0A9D3SG43_9TELE</name>
<dbReference type="InterPro" id="IPR040581">
    <property type="entry name" value="Thioredoxin_11"/>
</dbReference>
<feature type="domain" description="Trafficking protein particle complex subunit 13 C-terminal" evidence="3">
    <location>
        <begin position="275"/>
        <end position="300"/>
    </location>
</feature>
<dbReference type="AlphaFoldDB" id="A0A9D3SG43"/>
<feature type="domain" description="Stonustoxin-like helical" evidence="2">
    <location>
        <begin position="102"/>
        <end position="196"/>
    </location>
</feature>
<sequence length="309" mass="35081">MVQKIPSLSIEGEGALTLSESEKKLADSISCTFYGDYQLDQNPTTYMDAIQLYKKLPSLLRKRENDAVPMKVWLHPFARLGEKAATLKRKIHKTLITKTESLLEELGNAEAQCNDLITNTTLNDFQDVRRRLKTFQDLLEVYKVMFLKLLCRLIPAIRGGKEQKQALADIIAIHQTSPFRAEKLNQWLEYSQGEVNLLNLYTQQLSGVPVVIYSALMSNILIDPSVDSVVCFCFTSLMDEDPYLSILTRFLKVDEFECLSVAPDSAEQDIKESPSISGLRLTDTFLKRTYEYDDIAQVCVVCPYLSPET</sequence>
<dbReference type="Pfam" id="PF21109">
    <property type="entry name" value="Stonustoxin_helical"/>
    <property type="match status" value="1"/>
</dbReference>
<feature type="domain" description="SNTX thioredoxin-like" evidence="1">
    <location>
        <begin position="208"/>
        <end position="261"/>
    </location>
</feature>
<evidence type="ECO:0000259" key="2">
    <source>
        <dbReference type="Pfam" id="PF21109"/>
    </source>
</evidence>
<dbReference type="PANTHER" id="PTHR31594:SF11">
    <property type="entry name" value="NEOVERRUCOTOXIN SUBUNIT ALPHA-LIKE ISOFORM X1-RELATED"/>
    <property type="match status" value="1"/>
</dbReference>
<evidence type="ECO:0000313" key="5">
    <source>
        <dbReference type="Proteomes" id="UP000824219"/>
    </source>
</evidence>
<dbReference type="PANTHER" id="PTHR31594">
    <property type="entry name" value="AIG1-TYPE G DOMAIN-CONTAINING PROTEIN"/>
    <property type="match status" value="1"/>
</dbReference>
<proteinExistence type="predicted"/>
<dbReference type="Pfam" id="PF23643">
    <property type="entry name" value="TRAPPC13_C"/>
    <property type="match status" value="1"/>
</dbReference>
<evidence type="ECO:0000313" key="4">
    <source>
        <dbReference type="EMBL" id="KAG7323001.1"/>
    </source>
</evidence>